<sequence>MEAVAGLFVPRQRRVSCLTPAVLAGRASHRSPASVRVFNRSSRVAPATSNPIGHPDRPRSGGKRR</sequence>
<name>A0A6J4TK05_9BACT</name>
<feature type="region of interest" description="Disordered" evidence="1">
    <location>
        <begin position="25"/>
        <end position="65"/>
    </location>
</feature>
<accession>A0A6J4TK05</accession>
<feature type="compositionally biased region" description="Polar residues" evidence="1">
    <location>
        <begin position="39"/>
        <end position="51"/>
    </location>
</feature>
<organism evidence="2">
    <name type="scientific">uncultured Thermomicrobiales bacterium</name>
    <dbReference type="NCBI Taxonomy" id="1645740"/>
    <lineage>
        <taxon>Bacteria</taxon>
        <taxon>Pseudomonadati</taxon>
        <taxon>Thermomicrobiota</taxon>
        <taxon>Thermomicrobia</taxon>
        <taxon>Thermomicrobiales</taxon>
        <taxon>environmental samples</taxon>
    </lineage>
</organism>
<evidence type="ECO:0000256" key="1">
    <source>
        <dbReference type="SAM" id="MobiDB-lite"/>
    </source>
</evidence>
<dbReference type="AlphaFoldDB" id="A0A6J4TK05"/>
<proteinExistence type="predicted"/>
<evidence type="ECO:0000313" key="2">
    <source>
        <dbReference type="EMBL" id="CAA9524025.1"/>
    </source>
</evidence>
<protein>
    <submittedName>
        <fullName evidence="2">Uncharacterized protein</fullName>
    </submittedName>
</protein>
<gene>
    <name evidence="2" type="ORF">AVDCRST_MAG73-295</name>
</gene>
<dbReference type="EMBL" id="CADCWE010000020">
    <property type="protein sequence ID" value="CAA9524025.1"/>
    <property type="molecule type" value="Genomic_DNA"/>
</dbReference>
<reference evidence="2" key="1">
    <citation type="submission" date="2020-02" db="EMBL/GenBank/DDBJ databases">
        <authorList>
            <person name="Meier V. D."/>
        </authorList>
    </citation>
    <scope>NUCLEOTIDE SEQUENCE</scope>
    <source>
        <strain evidence="2">AVDCRST_MAG73</strain>
    </source>
</reference>